<dbReference type="PANTHER" id="PTHR30126">
    <property type="entry name" value="HTH-TYPE TRANSCRIPTIONAL REGULATOR"/>
    <property type="match status" value="1"/>
</dbReference>
<gene>
    <name evidence="6" type="ORF">EAY64_13185</name>
</gene>
<evidence type="ECO:0000256" key="3">
    <source>
        <dbReference type="ARBA" id="ARBA00023125"/>
    </source>
</evidence>
<protein>
    <submittedName>
        <fullName evidence="6">LysR family transcriptional regulator</fullName>
    </submittedName>
</protein>
<name>A0A454JGR5_9NEIS</name>
<dbReference type="SUPFAM" id="SSF46785">
    <property type="entry name" value="Winged helix' DNA-binding domain"/>
    <property type="match status" value="1"/>
</dbReference>
<dbReference type="SUPFAM" id="SSF53850">
    <property type="entry name" value="Periplasmic binding protein-like II"/>
    <property type="match status" value="1"/>
</dbReference>
<keyword evidence="2" id="KW-0805">Transcription regulation</keyword>
<organism evidence="6 7">
    <name type="scientific">Aquitalea palustris</name>
    <dbReference type="NCBI Taxonomy" id="2480983"/>
    <lineage>
        <taxon>Bacteria</taxon>
        <taxon>Pseudomonadati</taxon>
        <taxon>Pseudomonadota</taxon>
        <taxon>Betaproteobacteria</taxon>
        <taxon>Neisseriales</taxon>
        <taxon>Chromobacteriaceae</taxon>
        <taxon>Aquitalea</taxon>
    </lineage>
</organism>
<dbReference type="GO" id="GO:0000976">
    <property type="term" value="F:transcription cis-regulatory region binding"/>
    <property type="evidence" value="ECO:0007669"/>
    <property type="project" value="TreeGrafter"/>
</dbReference>
<dbReference type="Proteomes" id="UP000274139">
    <property type="component" value="Unassembled WGS sequence"/>
</dbReference>
<dbReference type="Pfam" id="PF03466">
    <property type="entry name" value="LysR_substrate"/>
    <property type="match status" value="1"/>
</dbReference>
<dbReference type="Pfam" id="PF00126">
    <property type="entry name" value="HTH_1"/>
    <property type="match status" value="1"/>
</dbReference>
<keyword evidence="4" id="KW-0804">Transcription</keyword>
<dbReference type="AlphaFoldDB" id="A0A454JGR5"/>
<dbReference type="GO" id="GO:0003700">
    <property type="term" value="F:DNA-binding transcription factor activity"/>
    <property type="evidence" value="ECO:0007669"/>
    <property type="project" value="InterPro"/>
</dbReference>
<dbReference type="PANTHER" id="PTHR30126:SF88">
    <property type="entry name" value="TRANSCRIPTIONAL REGULATOR-RELATED"/>
    <property type="match status" value="1"/>
</dbReference>
<reference evidence="6 7" key="1">
    <citation type="submission" date="2018-10" db="EMBL/GenBank/DDBJ databases">
        <title>Draft genome sequence of Aquitalea MWU14-2217 isolated from a wild cranberry bog in Provincetown, Massachusetts.</title>
        <authorList>
            <person name="Ebadzadsahrai G."/>
            <person name="Soby S."/>
        </authorList>
    </citation>
    <scope>NUCLEOTIDE SEQUENCE [LARGE SCALE GENOMIC DNA]</scope>
    <source>
        <strain evidence="6 7">MWU14-2217</strain>
    </source>
</reference>
<evidence type="ECO:0000256" key="1">
    <source>
        <dbReference type="ARBA" id="ARBA00009437"/>
    </source>
</evidence>
<evidence type="ECO:0000256" key="2">
    <source>
        <dbReference type="ARBA" id="ARBA00023015"/>
    </source>
</evidence>
<dbReference type="PROSITE" id="PS50931">
    <property type="entry name" value="HTH_LYSR"/>
    <property type="match status" value="1"/>
</dbReference>
<dbReference type="InterPro" id="IPR005119">
    <property type="entry name" value="LysR_subst-bd"/>
</dbReference>
<feature type="domain" description="HTH lysR-type" evidence="5">
    <location>
        <begin position="6"/>
        <end position="63"/>
    </location>
</feature>
<dbReference type="PRINTS" id="PR00039">
    <property type="entry name" value="HTHLYSR"/>
</dbReference>
<evidence type="ECO:0000259" key="5">
    <source>
        <dbReference type="PROSITE" id="PS50931"/>
    </source>
</evidence>
<accession>A0A454JGR5</accession>
<dbReference type="InterPro" id="IPR036390">
    <property type="entry name" value="WH_DNA-bd_sf"/>
</dbReference>
<evidence type="ECO:0000313" key="6">
    <source>
        <dbReference type="EMBL" id="RMC95828.1"/>
    </source>
</evidence>
<sequence>MKQAKTTWEQWQVLQSIVSEGGFAQAAAQLHRSQSSVSYMVARLQEQLGVELLSPQGRRMQLTPAGEVLLRDAQNVLAAALRLEDKARALQQGWEAEVRLAVDSLFPTPALLPALGQFATHCANTRLQMHEVVMSGADDALHGGQVELAVAGRVPQGFLGDWLLDAEFVACAAPHHPLHALGRPLGMEDLQQQVQVVLRDSGQRQPRDEGWLGAWQRWTVSQPETAIAAVEQGFAFGWLAWHRIADSVAAGRLKPLPLTHGVLRKAGLYLVLADPPAAGPATLQLASCLRAEAERWRAQYQAYPGPDGTK</sequence>
<dbReference type="InterPro" id="IPR000847">
    <property type="entry name" value="LysR_HTH_N"/>
</dbReference>
<dbReference type="EMBL" id="RFAR01000053">
    <property type="protein sequence ID" value="RMC95828.1"/>
    <property type="molecule type" value="Genomic_DNA"/>
</dbReference>
<keyword evidence="7" id="KW-1185">Reference proteome</keyword>
<dbReference type="OrthoDB" id="196624at2"/>
<evidence type="ECO:0000313" key="7">
    <source>
        <dbReference type="Proteomes" id="UP000274139"/>
    </source>
</evidence>
<evidence type="ECO:0000256" key="4">
    <source>
        <dbReference type="ARBA" id="ARBA00023163"/>
    </source>
</evidence>
<proteinExistence type="inferred from homology"/>
<keyword evidence="3" id="KW-0238">DNA-binding</keyword>
<dbReference type="Gene3D" id="1.10.10.10">
    <property type="entry name" value="Winged helix-like DNA-binding domain superfamily/Winged helix DNA-binding domain"/>
    <property type="match status" value="1"/>
</dbReference>
<comment type="similarity">
    <text evidence="1">Belongs to the LysR transcriptional regulatory family.</text>
</comment>
<dbReference type="RefSeq" id="WP_103525218.1">
    <property type="nucleotide sequence ID" value="NZ_JAIZDC010000002.1"/>
</dbReference>
<dbReference type="Gene3D" id="3.40.190.290">
    <property type="match status" value="1"/>
</dbReference>
<comment type="caution">
    <text evidence="6">The sequence shown here is derived from an EMBL/GenBank/DDBJ whole genome shotgun (WGS) entry which is preliminary data.</text>
</comment>
<dbReference type="InterPro" id="IPR036388">
    <property type="entry name" value="WH-like_DNA-bd_sf"/>
</dbReference>